<accession>A0A1E3HK00</accession>
<keyword evidence="9" id="KW-0811">Translocation</keyword>
<evidence type="ECO:0000256" key="7">
    <source>
        <dbReference type="ARBA" id="ARBA00023128"/>
    </source>
</evidence>
<dbReference type="EMBL" id="AWGJ01000008">
    <property type="protein sequence ID" value="ODN76677.1"/>
    <property type="molecule type" value="Genomic_DNA"/>
</dbReference>
<dbReference type="InterPro" id="IPR013261">
    <property type="entry name" value="Tim21"/>
</dbReference>
<comment type="similarity">
    <text evidence="2 9">Belongs to the TIM21 family.</text>
</comment>
<evidence type="ECO:0000256" key="10">
    <source>
        <dbReference type="SAM" id="MobiDB-lite"/>
    </source>
</evidence>
<dbReference type="PANTHER" id="PTHR13032">
    <property type="entry name" value="MITOCHONDRIAL IMPORT INNER MEMBRANE TRANSLOCASE SUBUNIT TIM21"/>
    <property type="match status" value="1"/>
</dbReference>
<dbReference type="GO" id="GO:0005744">
    <property type="term" value="C:TIM23 mitochondrial import inner membrane translocase complex"/>
    <property type="evidence" value="ECO:0007669"/>
    <property type="project" value="UniProtKB-UniRule"/>
</dbReference>
<evidence type="ECO:0000256" key="8">
    <source>
        <dbReference type="ARBA" id="ARBA00023136"/>
    </source>
</evidence>
<feature type="region of interest" description="Disordered" evidence="10">
    <location>
        <begin position="54"/>
        <end position="79"/>
    </location>
</feature>
<comment type="subunit">
    <text evidence="9">Component of the TIM23 complex.</text>
</comment>
<dbReference type="GeneID" id="30156626"/>
<dbReference type="InterPro" id="IPR038552">
    <property type="entry name" value="Tim21_IMS_sf"/>
</dbReference>
<keyword evidence="9" id="KW-0813">Transport</keyword>
<comment type="function">
    <text evidence="9">Essential component of the TIM23 complex, a complex that mediates the translocation of transit peptide-containing proteins across the mitochondrial inner membrane.</text>
</comment>
<evidence type="ECO:0000313" key="12">
    <source>
        <dbReference type="Proteomes" id="UP000094065"/>
    </source>
</evidence>
<dbReference type="Pfam" id="PF08294">
    <property type="entry name" value="TIM21"/>
    <property type="match status" value="1"/>
</dbReference>
<evidence type="ECO:0000256" key="1">
    <source>
        <dbReference type="ARBA" id="ARBA00004304"/>
    </source>
</evidence>
<keyword evidence="6 9" id="KW-1133">Transmembrane helix</keyword>
<comment type="subcellular location">
    <subcellularLocation>
        <location evidence="9">Mitochondrion inner membrane</location>
        <topology evidence="9">Single-pass membrane protein</topology>
    </subcellularLocation>
    <subcellularLocation>
        <location evidence="1">Mitochondrion membrane</location>
        <topology evidence="1">Single-pass membrane protein</topology>
    </subcellularLocation>
</comment>
<reference evidence="11 12" key="1">
    <citation type="submission" date="2016-06" db="EMBL/GenBank/DDBJ databases">
        <title>Evolution of pathogenesis and genome organization in the Tremellales.</title>
        <authorList>
            <person name="Cuomo C."/>
            <person name="Litvintseva A."/>
            <person name="Heitman J."/>
            <person name="Chen Y."/>
            <person name="Sun S."/>
            <person name="Springer D."/>
            <person name="Dromer F."/>
            <person name="Young S."/>
            <person name="Zeng Q."/>
            <person name="Chapman S."/>
            <person name="Gujja S."/>
            <person name="Saif S."/>
            <person name="Birren B."/>
        </authorList>
    </citation>
    <scope>NUCLEOTIDE SEQUENCE [LARGE SCALE GENOMIC DNA]</scope>
    <source>
        <strain evidence="11 12">CBS 6039</strain>
    </source>
</reference>
<keyword evidence="8 9" id="KW-0472">Membrane</keyword>
<keyword evidence="9" id="KW-0999">Mitochondrion inner membrane</keyword>
<dbReference type="Proteomes" id="UP000094065">
    <property type="component" value="Unassembled WGS sequence"/>
</dbReference>
<sequence length="350" mass="37382">MSKVTPLRIVLSLAAPRPSLLRPTSFAQRLYSTPRSSAAAHAQSQATAELLNKGSTAGAGAGEQDHAGPFPLGVGAGGRSKPWRTWRELGLGGKLVRTVRQSGNLAVIIAGGTLFVVLTLALTTELFARNSPSVLYAAAVDMIRASDGLDQYLLPPIKFTHSPHSSSPVRGTPSISSTTVRNPSSGKEHLIISFWVHGRGKDEELSLGWLRRAWVSTKAYAKESVEALGLVGQEPEGLAKEAFKEDLIEEGRNLEAAGQKKSGGWFSWLGGLNLRAAASSVRIIGREPDPAGTYTTGEARGEYVKDENGHYQLLSLIVDVPSSRAAYPGRAVIHHTPEAEVEGLLGKRIR</sequence>
<evidence type="ECO:0000256" key="9">
    <source>
        <dbReference type="RuleBase" id="RU367142"/>
    </source>
</evidence>
<evidence type="ECO:0000256" key="2">
    <source>
        <dbReference type="ARBA" id="ARBA00010867"/>
    </source>
</evidence>
<evidence type="ECO:0000256" key="5">
    <source>
        <dbReference type="ARBA" id="ARBA00022946"/>
    </source>
</evidence>
<organism evidence="11 12">
    <name type="scientific">Cryptococcus amylolentus CBS 6039</name>
    <dbReference type="NCBI Taxonomy" id="1295533"/>
    <lineage>
        <taxon>Eukaryota</taxon>
        <taxon>Fungi</taxon>
        <taxon>Dikarya</taxon>
        <taxon>Basidiomycota</taxon>
        <taxon>Agaricomycotina</taxon>
        <taxon>Tremellomycetes</taxon>
        <taxon>Tremellales</taxon>
        <taxon>Cryptococcaceae</taxon>
        <taxon>Cryptococcus</taxon>
    </lineage>
</organism>
<feature type="region of interest" description="Disordered" evidence="10">
    <location>
        <begin position="162"/>
        <end position="184"/>
    </location>
</feature>
<dbReference type="GO" id="GO:0030150">
    <property type="term" value="P:protein import into mitochondrial matrix"/>
    <property type="evidence" value="ECO:0007669"/>
    <property type="project" value="UniProtKB-UniRule"/>
</dbReference>
<evidence type="ECO:0000256" key="6">
    <source>
        <dbReference type="ARBA" id="ARBA00022989"/>
    </source>
</evidence>
<protein>
    <recommendedName>
        <fullName evidence="3 9">Mitochondrial import inner membrane translocase subunit Tim21</fullName>
    </recommendedName>
</protein>
<keyword evidence="12" id="KW-1185">Reference proteome</keyword>
<keyword evidence="5" id="KW-0809">Transit peptide</keyword>
<evidence type="ECO:0000313" key="11">
    <source>
        <dbReference type="EMBL" id="ODN76677.1"/>
    </source>
</evidence>
<name>A0A1E3HK00_9TREE</name>
<gene>
    <name evidence="11" type="ORF">L202_05317</name>
</gene>
<feature type="transmembrane region" description="Helical" evidence="9">
    <location>
        <begin position="104"/>
        <end position="123"/>
    </location>
</feature>
<dbReference type="RefSeq" id="XP_018992051.1">
    <property type="nucleotide sequence ID" value="XM_019139560.1"/>
</dbReference>
<dbReference type="STRING" id="1295533.A0A1E3HK00"/>
<dbReference type="PANTHER" id="PTHR13032:SF6">
    <property type="entry name" value="MITOCHONDRIAL IMPORT INNER MEMBRANE TRANSLOCASE SUBUNIT TIM21"/>
    <property type="match status" value="1"/>
</dbReference>
<keyword evidence="4 9" id="KW-0812">Transmembrane</keyword>
<evidence type="ECO:0000256" key="3">
    <source>
        <dbReference type="ARBA" id="ARBA00020726"/>
    </source>
</evidence>
<keyword evidence="9" id="KW-0653">Protein transport</keyword>
<dbReference type="Gene3D" id="3.10.450.320">
    <property type="entry name" value="Mitochondrial import inner membrane translocase subunit Tim21"/>
    <property type="match status" value="1"/>
</dbReference>
<proteinExistence type="inferred from homology"/>
<comment type="caution">
    <text evidence="11">The sequence shown here is derived from an EMBL/GenBank/DDBJ whole genome shotgun (WGS) entry which is preliminary data.</text>
</comment>
<keyword evidence="7 9" id="KW-0496">Mitochondrion</keyword>
<evidence type="ECO:0000256" key="4">
    <source>
        <dbReference type="ARBA" id="ARBA00022692"/>
    </source>
</evidence>
<dbReference type="AlphaFoldDB" id="A0A1E3HK00"/>
<dbReference type="OrthoDB" id="436405at2759"/>